<feature type="compositionally biased region" description="Low complexity" evidence="1">
    <location>
        <begin position="61"/>
        <end position="76"/>
    </location>
</feature>
<accession>A0A165HBV6</accession>
<evidence type="ECO:0000259" key="2">
    <source>
        <dbReference type="Pfam" id="PF22980"/>
    </source>
</evidence>
<dbReference type="RefSeq" id="XP_018188827.1">
    <property type="nucleotide sequence ID" value="XM_018335943.1"/>
</dbReference>
<dbReference type="Pfam" id="PF22980">
    <property type="entry name" value="Myb_DNA-bind_8"/>
    <property type="match status" value="1"/>
</dbReference>
<name>A0A165HBV6_XYLHT</name>
<dbReference type="InterPro" id="IPR054505">
    <property type="entry name" value="Myb_DNA-bind_8"/>
</dbReference>
<gene>
    <name evidence="3" type="ORF">L228DRAFT_282010</name>
</gene>
<evidence type="ECO:0000313" key="4">
    <source>
        <dbReference type="Proteomes" id="UP000076632"/>
    </source>
</evidence>
<feature type="compositionally biased region" description="Basic residues" evidence="1">
    <location>
        <begin position="165"/>
        <end position="179"/>
    </location>
</feature>
<dbReference type="EMBL" id="KV407457">
    <property type="protein sequence ID" value="KZF23272.1"/>
    <property type="molecule type" value="Genomic_DNA"/>
</dbReference>
<feature type="region of interest" description="Disordered" evidence="1">
    <location>
        <begin position="239"/>
        <end position="278"/>
    </location>
</feature>
<feature type="compositionally biased region" description="Polar residues" evidence="1">
    <location>
        <begin position="83"/>
        <end position="93"/>
    </location>
</feature>
<dbReference type="AlphaFoldDB" id="A0A165HBV6"/>
<evidence type="ECO:0000313" key="3">
    <source>
        <dbReference type="EMBL" id="KZF23272.1"/>
    </source>
</evidence>
<dbReference type="STRING" id="1328760.A0A165HBV6"/>
<dbReference type="OrthoDB" id="3944408at2759"/>
<dbReference type="InParanoid" id="A0A165HBV6"/>
<feature type="compositionally biased region" description="Basic and acidic residues" evidence="1">
    <location>
        <begin position="210"/>
        <end position="220"/>
    </location>
</feature>
<dbReference type="GeneID" id="28901080"/>
<keyword evidence="4" id="KW-1185">Reference proteome</keyword>
<sequence>MPPKLQLDENLLFLYTCLQHSDYKAIDFSSVGEAIGLKAPAARMRFTRLRKAIESGISTIGTATPASPGSSSSSFFVNEDLKNSQNPQNPQDSKNFKDSKGFTTGQYFRVGHNHDPEGGTESSNNRPKLKKRKKQEQEQEQESISVAAFEINNNSIASRMATNTRRQKTPKATSKRSSGRKLEPTEDLDPIQTRSGSSIQRIPPSGTAEYKYKAEDRYASDAESDTEMDVDADLMQEQDVDTEGEAERNVGFGDEEGGTAGWITYEGNVGMSSVGEGV</sequence>
<feature type="region of interest" description="Disordered" evidence="1">
    <location>
        <begin position="59"/>
        <end position="226"/>
    </location>
</feature>
<feature type="compositionally biased region" description="Polar residues" evidence="1">
    <location>
        <begin position="151"/>
        <end position="164"/>
    </location>
</feature>
<proteinExistence type="predicted"/>
<feature type="domain" description="Myb-like DNA-binding" evidence="2">
    <location>
        <begin position="8"/>
        <end position="54"/>
    </location>
</feature>
<reference evidence="3 4" key="1">
    <citation type="journal article" date="2016" name="Fungal Biol.">
        <title>The genome of Xylona heveae provides a window into fungal endophytism.</title>
        <authorList>
            <person name="Gazis R."/>
            <person name="Kuo A."/>
            <person name="Riley R."/>
            <person name="LaButti K."/>
            <person name="Lipzen A."/>
            <person name="Lin J."/>
            <person name="Amirebrahimi M."/>
            <person name="Hesse C.N."/>
            <person name="Spatafora J.W."/>
            <person name="Henrissat B."/>
            <person name="Hainaut M."/>
            <person name="Grigoriev I.V."/>
            <person name="Hibbett D.S."/>
        </authorList>
    </citation>
    <scope>NUCLEOTIDE SEQUENCE [LARGE SCALE GENOMIC DNA]</scope>
    <source>
        <strain evidence="3 4">TC161</strain>
    </source>
</reference>
<protein>
    <recommendedName>
        <fullName evidence="2">Myb-like DNA-binding domain-containing protein</fullName>
    </recommendedName>
</protein>
<evidence type="ECO:0000256" key="1">
    <source>
        <dbReference type="SAM" id="MobiDB-lite"/>
    </source>
</evidence>
<dbReference type="Proteomes" id="UP000076632">
    <property type="component" value="Unassembled WGS sequence"/>
</dbReference>
<organism evidence="3 4">
    <name type="scientific">Xylona heveae (strain CBS 132557 / TC161)</name>
    <dbReference type="NCBI Taxonomy" id="1328760"/>
    <lineage>
        <taxon>Eukaryota</taxon>
        <taxon>Fungi</taxon>
        <taxon>Dikarya</taxon>
        <taxon>Ascomycota</taxon>
        <taxon>Pezizomycotina</taxon>
        <taxon>Xylonomycetes</taxon>
        <taxon>Xylonales</taxon>
        <taxon>Xylonaceae</taxon>
        <taxon>Xylona</taxon>
    </lineage>
</organism>